<evidence type="ECO:0000313" key="1">
    <source>
        <dbReference type="EMBL" id="AIA30035.1"/>
    </source>
</evidence>
<dbReference type="GO" id="GO:0019941">
    <property type="term" value="P:modification-dependent protein catabolic process"/>
    <property type="evidence" value="ECO:0007669"/>
    <property type="project" value="InterPro"/>
</dbReference>
<dbReference type="GO" id="GO:0016874">
    <property type="term" value="F:ligase activity"/>
    <property type="evidence" value="ECO:0007669"/>
    <property type="project" value="UniProtKB-KW"/>
</dbReference>
<evidence type="ECO:0000313" key="2">
    <source>
        <dbReference type="Proteomes" id="UP000027059"/>
    </source>
</evidence>
<dbReference type="Pfam" id="PF03136">
    <property type="entry name" value="Pup_ligase"/>
    <property type="match status" value="1"/>
</dbReference>
<protein>
    <submittedName>
        <fullName evidence="1">Pup--protein ligase</fullName>
    </submittedName>
</protein>
<proteinExistence type="predicted"/>
<dbReference type="PANTHER" id="PTHR42307:SF3">
    <property type="entry name" value="PUP--PROTEIN LIGASE"/>
    <property type="match status" value="1"/>
</dbReference>
<dbReference type="EMBL" id="CP007243">
    <property type="protein sequence ID" value="AIA30035.1"/>
    <property type="molecule type" value="Genomic_DNA"/>
</dbReference>
<dbReference type="KEGG" id="lfp:Y981_02025"/>
<keyword evidence="1" id="KW-0436">Ligase</keyword>
<dbReference type="InterPro" id="IPR004347">
    <property type="entry name" value="Pup_ligase/deamidase"/>
</dbReference>
<accession>A0A059XSI2</accession>
<organism evidence="1 2">
    <name type="scientific">Leptospirillum ferriphilum YSK</name>
    <dbReference type="NCBI Taxonomy" id="1441628"/>
    <lineage>
        <taxon>Bacteria</taxon>
        <taxon>Pseudomonadati</taxon>
        <taxon>Nitrospirota</taxon>
        <taxon>Nitrospiria</taxon>
        <taxon>Nitrospirales</taxon>
        <taxon>Nitrospiraceae</taxon>
        <taxon>Leptospirillum</taxon>
    </lineage>
</organism>
<dbReference type="GO" id="GO:0070490">
    <property type="term" value="P:protein pupylation"/>
    <property type="evidence" value="ECO:0007669"/>
    <property type="project" value="TreeGrafter"/>
</dbReference>
<dbReference type="RefSeq" id="WP_014960157.1">
    <property type="nucleotide sequence ID" value="NZ_CP007243.1"/>
</dbReference>
<dbReference type="GO" id="GO:0010498">
    <property type="term" value="P:proteasomal protein catabolic process"/>
    <property type="evidence" value="ECO:0007669"/>
    <property type="project" value="InterPro"/>
</dbReference>
<dbReference type="AlphaFoldDB" id="A0A059XSI2"/>
<reference evidence="1 2" key="2">
    <citation type="journal article" date="2015" name="Biomed. Res. Int.">
        <title>Effects of Arsenite Resistance on the Growth and Functional Gene Expression of Leptospirillum ferriphilum and Acidithiobacillus thiooxidans in Pure Culture and Coculture.</title>
        <authorList>
            <person name="Jiang H."/>
            <person name="Liang Y."/>
            <person name="Yin H."/>
            <person name="Xiao Y."/>
            <person name="Guo X."/>
            <person name="Xu Y."/>
            <person name="Hu Q."/>
            <person name="Liu H."/>
            <person name="Liu X."/>
        </authorList>
    </citation>
    <scope>NUCLEOTIDE SEQUENCE [LARGE SCALE GENOMIC DNA]</scope>
    <source>
        <strain evidence="1 2">YSK</strain>
    </source>
</reference>
<keyword evidence="2" id="KW-1185">Reference proteome</keyword>
<dbReference type="OrthoDB" id="9760627at2"/>
<dbReference type="Proteomes" id="UP000027059">
    <property type="component" value="Chromosome"/>
</dbReference>
<sequence length="448" mass="51738">MVRRIFGLESEYGFVFQNKSQKAYPPERALEFLFQGILMNSWSRDAFLPNGARIYQDTGSHPEYSTPECDRVRDVVVHDKAGERILSRAVDFAFDHLHEEGVDGSLFVLKNNTDSAGNSYGCHENYLIDRNVTFWRLSRTLIPFFVTRQIFAGAGGLVPDGEGKVMFALSPRALHIREKISCSTTSSRPIINTRDEPHADPQKYRRLHIIVGDSNMSELSNYLKVGATALVLQVIEEGGLHDRMSLEDPIRSIREISLDPTLTRKVRLEGGREMTALEIQWEYLDSVRSFLSREGPIPAASREILDLWERVLSELGRDPEHLSREMDWCIKFRTMVQYREAKGLDWSHPVLSMLDYQYHDVHVDRGLYNRLVRSGRVDRLVEEEEVLCAMEVPPQTTRAKLRGAHIRQAMKEHRSFTVDWTYMRLNDPPQETVHWSDPFRNWENGSTE</sequence>
<gene>
    <name evidence="1" type="ORF">Y981_02025</name>
</gene>
<reference evidence="2" key="1">
    <citation type="submission" date="2014-02" db="EMBL/GenBank/DDBJ databases">
        <title>Complete genome sequence and comparative genomic analysis of the nitrogen-fixing bacterium Leptospirillum ferriphilum YSK.</title>
        <authorList>
            <person name="Guo X."/>
            <person name="Yin H."/>
            <person name="Liang Y."/>
            <person name="Hu Q."/>
            <person name="Ma L."/>
            <person name="Xiao Y."/>
            <person name="Zhang X."/>
            <person name="Qiu G."/>
            <person name="Liu X."/>
        </authorList>
    </citation>
    <scope>NUCLEOTIDE SEQUENCE [LARGE SCALE GENOMIC DNA]</scope>
    <source>
        <strain evidence="2">YSK</strain>
    </source>
</reference>
<dbReference type="PANTHER" id="PTHR42307">
    <property type="entry name" value="PUP DEAMIDASE/DEPUPYLASE"/>
    <property type="match status" value="1"/>
</dbReference>
<name>A0A059XSI2_9BACT</name>
<dbReference type="HOGENOM" id="CLU_040524_0_1_0"/>
<dbReference type="GO" id="GO:0005524">
    <property type="term" value="F:ATP binding"/>
    <property type="evidence" value="ECO:0007669"/>
    <property type="project" value="TreeGrafter"/>
</dbReference>